<evidence type="ECO:0000313" key="2">
    <source>
        <dbReference type="EMBL" id="CUS31298.1"/>
    </source>
</evidence>
<name>A0A0S4L851_9BACT</name>
<accession>A0A0S4L851</accession>
<protein>
    <submittedName>
        <fullName evidence="2">Uncharacterized protein</fullName>
    </submittedName>
</protein>
<proteinExistence type="predicted"/>
<feature type="compositionally biased region" description="Basic residues" evidence="1">
    <location>
        <begin position="1"/>
        <end position="25"/>
    </location>
</feature>
<organism evidence="2 3">
    <name type="scientific">Candidatus Nitrospira nitrosa</name>
    <dbReference type="NCBI Taxonomy" id="1742972"/>
    <lineage>
        <taxon>Bacteria</taxon>
        <taxon>Pseudomonadati</taxon>
        <taxon>Nitrospirota</taxon>
        <taxon>Nitrospiria</taxon>
        <taxon>Nitrospirales</taxon>
        <taxon>Nitrospiraceae</taxon>
        <taxon>Nitrospira</taxon>
    </lineage>
</organism>
<sequence>MPIKRTKTKKTKRVRRTKVAPKTRGTKNAPRSQARALTRGLEPIMSIGPELMEVIDQLVQLMRETRDPRQLEQLDEQRVALSEHAACLIDGHLEDTTAQYQAAVESLQQVSQTIRQAIQGLESIKTVIQKAAKAVELAGKVAAMV</sequence>
<gene>
    <name evidence="2" type="ORF">COMA1_10040</name>
</gene>
<dbReference type="EMBL" id="CZQA01000001">
    <property type="protein sequence ID" value="CUS31298.1"/>
    <property type="molecule type" value="Genomic_DNA"/>
</dbReference>
<evidence type="ECO:0000256" key="1">
    <source>
        <dbReference type="SAM" id="MobiDB-lite"/>
    </source>
</evidence>
<dbReference type="AlphaFoldDB" id="A0A0S4L851"/>
<keyword evidence="3" id="KW-1185">Reference proteome</keyword>
<reference evidence="2 3" key="1">
    <citation type="submission" date="2015-10" db="EMBL/GenBank/DDBJ databases">
        <authorList>
            <person name="Gilbert D.G."/>
        </authorList>
    </citation>
    <scope>NUCLEOTIDE SEQUENCE [LARGE SCALE GENOMIC DNA]</scope>
    <source>
        <strain evidence="2">COMA1</strain>
    </source>
</reference>
<evidence type="ECO:0000313" key="3">
    <source>
        <dbReference type="Proteomes" id="UP000199032"/>
    </source>
</evidence>
<feature type="region of interest" description="Disordered" evidence="1">
    <location>
        <begin position="1"/>
        <end position="34"/>
    </location>
</feature>
<dbReference type="STRING" id="1742972.COMA1_10040"/>
<dbReference type="Proteomes" id="UP000199032">
    <property type="component" value="Unassembled WGS sequence"/>
</dbReference>
<dbReference type="RefSeq" id="WP_090742070.1">
    <property type="nucleotide sequence ID" value="NZ_CZQA01000001.1"/>
</dbReference>